<dbReference type="InterPro" id="IPR036689">
    <property type="entry name" value="ESAT-6-like_sf"/>
</dbReference>
<gene>
    <name evidence="1" type="ORF">ACFSXZ_01515</name>
</gene>
<organism evidence="1 2">
    <name type="scientific">Amycolatopsis pigmentata</name>
    <dbReference type="NCBI Taxonomy" id="450801"/>
    <lineage>
        <taxon>Bacteria</taxon>
        <taxon>Bacillati</taxon>
        <taxon>Actinomycetota</taxon>
        <taxon>Actinomycetes</taxon>
        <taxon>Pseudonocardiales</taxon>
        <taxon>Pseudonocardiaceae</taxon>
        <taxon>Amycolatopsis</taxon>
    </lineage>
</organism>
<comment type="caution">
    <text evidence="1">The sequence shown here is derived from an EMBL/GenBank/DDBJ whole genome shotgun (WGS) entry which is preliminary data.</text>
</comment>
<reference evidence="2" key="1">
    <citation type="journal article" date="2019" name="Int. J. Syst. Evol. Microbiol.">
        <title>The Global Catalogue of Microorganisms (GCM) 10K type strain sequencing project: providing services to taxonomists for standard genome sequencing and annotation.</title>
        <authorList>
            <consortium name="The Broad Institute Genomics Platform"/>
            <consortium name="The Broad Institute Genome Sequencing Center for Infectious Disease"/>
            <person name="Wu L."/>
            <person name="Ma J."/>
        </authorList>
    </citation>
    <scope>NUCLEOTIDE SEQUENCE [LARGE SCALE GENOMIC DNA]</scope>
    <source>
        <strain evidence="2">CGMCC 4.7645</strain>
    </source>
</reference>
<dbReference type="Gene3D" id="1.10.287.1060">
    <property type="entry name" value="ESAT-6-like"/>
    <property type="match status" value="1"/>
</dbReference>
<dbReference type="InterPro" id="IPR010310">
    <property type="entry name" value="T7SS_ESAT-6-like"/>
</dbReference>
<evidence type="ECO:0000313" key="1">
    <source>
        <dbReference type="EMBL" id="MFD2414995.1"/>
    </source>
</evidence>
<sequence length="83" mass="9311">MADSLAAHIDATETVLGDVDQMVMDLEKSWEGDARAAFHARATEWAEAARDLREELHRIREFVLTVHGNHATAVDTNIGIWRV</sequence>
<dbReference type="SUPFAM" id="SSF140453">
    <property type="entry name" value="EsxAB dimer-like"/>
    <property type="match status" value="1"/>
</dbReference>
<name>A0ABW5FK89_9PSEU</name>
<proteinExistence type="predicted"/>
<evidence type="ECO:0000313" key="2">
    <source>
        <dbReference type="Proteomes" id="UP001597417"/>
    </source>
</evidence>
<dbReference type="EMBL" id="JBHUKR010000003">
    <property type="protein sequence ID" value="MFD2414995.1"/>
    <property type="molecule type" value="Genomic_DNA"/>
</dbReference>
<dbReference type="Pfam" id="PF06013">
    <property type="entry name" value="WXG100"/>
    <property type="match status" value="1"/>
</dbReference>
<dbReference type="NCBIfam" id="TIGR03930">
    <property type="entry name" value="WXG100_ESAT6"/>
    <property type="match status" value="1"/>
</dbReference>
<dbReference type="RefSeq" id="WP_378260396.1">
    <property type="nucleotide sequence ID" value="NZ_JBHUKR010000003.1"/>
</dbReference>
<keyword evidence="2" id="KW-1185">Reference proteome</keyword>
<accession>A0ABW5FK89</accession>
<protein>
    <submittedName>
        <fullName evidence="1">WXG100 family type VII secretion target</fullName>
    </submittedName>
</protein>
<dbReference type="Proteomes" id="UP001597417">
    <property type="component" value="Unassembled WGS sequence"/>
</dbReference>